<dbReference type="PANTHER" id="PTHR43266:SF2">
    <property type="entry name" value="MAJOR FACILITATOR SUPERFAMILY (MFS) PROFILE DOMAIN-CONTAINING PROTEIN"/>
    <property type="match status" value="1"/>
</dbReference>
<feature type="transmembrane region" description="Helical" evidence="7">
    <location>
        <begin position="295"/>
        <end position="316"/>
    </location>
</feature>
<dbReference type="GO" id="GO:0022857">
    <property type="term" value="F:transmembrane transporter activity"/>
    <property type="evidence" value="ECO:0007669"/>
    <property type="project" value="InterPro"/>
</dbReference>
<feature type="transmembrane region" description="Helical" evidence="7">
    <location>
        <begin position="41"/>
        <end position="61"/>
    </location>
</feature>
<keyword evidence="6 7" id="KW-0472">Membrane</keyword>
<accession>A0A4Y8Q5V4</accession>
<feature type="transmembrane region" description="Helical" evidence="7">
    <location>
        <begin position="328"/>
        <end position="348"/>
    </location>
</feature>
<dbReference type="Pfam" id="PF07690">
    <property type="entry name" value="MFS_1"/>
    <property type="match status" value="1"/>
</dbReference>
<evidence type="ECO:0000256" key="5">
    <source>
        <dbReference type="ARBA" id="ARBA00022989"/>
    </source>
</evidence>
<dbReference type="PANTHER" id="PTHR43266">
    <property type="entry name" value="MACROLIDE-EFFLUX PROTEIN"/>
    <property type="match status" value="1"/>
</dbReference>
<dbReference type="InterPro" id="IPR036259">
    <property type="entry name" value="MFS_trans_sf"/>
</dbReference>
<reference evidence="8 9" key="1">
    <citation type="submission" date="2017-03" db="EMBL/GenBank/DDBJ databases">
        <title>Isolation of Levoglucosan Utilizing Bacteria.</title>
        <authorList>
            <person name="Arya A.S."/>
        </authorList>
    </citation>
    <scope>NUCLEOTIDE SEQUENCE [LARGE SCALE GENOMIC DNA]</scope>
    <source>
        <strain evidence="8 9">MEC069</strain>
    </source>
</reference>
<evidence type="ECO:0000256" key="7">
    <source>
        <dbReference type="SAM" id="Phobius"/>
    </source>
</evidence>
<dbReference type="OrthoDB" id="9803968at2"/>
<dbReference type="SUPFAM" id="SSF103473">
    <property type="entry name" value="MFS general substrate transporter"/>
    <property type="match status" value="1"/>
</dbReference>
<evidence type="ECO:0000256" key="1">
    <source>
        <dbReference type="ARBA" id="ARBA00004651"/>
    </source>
</evidence>
<keyword evidence="5 7" id="KW-1133">Transmembrane helix</keyword>
<comment type="subcellular location">
    <subcellularLocation>
        <location evidence="1">Cell membrane</location>
        <topology evidence="1">Multi-pass membrane protein</topology>
    </subcellularLocation>
</comment>
<protein>
    <submittedName>
        <fullName evidence="8">Lysophospholipid transporter LplT</fullName>
    </submittedName>
</protein>
<gene>
    <name evidence="8" type="ORF">B5M42_08955</name>
</gene>
<keyword evidence="9" id="KW-1185">Reference proteome</keyword>
<feature type="transmembrane region" description="Helical" evidence="7">
    <location>
        <begin position="360"/>
        <end position="378"/>
    </location>
</feature>
<dbReference type="AlphaFoldDB" id="A0A4Y8Q5V4"/>
<evidence type="ECO:0000256" key="6">
    <source>
        <dbReference type="ARBA" id="ARBA00023136"/>
    </source>
</evidence>
<feature type="transmembrane region" description="Helical" evidence="7">
    <location>
        <begin position="153"/>
        <end position="173"/>
    </location>
</feature>
<dbReference type="PRINTS" id="PR01988">
    <property type="entry name" value="EXPORTERBACE"/>
</dbReference>
<feature type="transmembrane region" description="Helical" evidence="7">
    <location>
        <begin position="68"/>
        <end position="88"/>
    </location>
</feature>
<dbReference type="InterPro" id="IPR011701">
    <property type="entry name" value="MFS"/>
</dbReference>
<dbReference type="GO" id="GO:0005886">
    <property type="term" value="C:plasma membrane"/>
    <property type="evidence" value="ECO:0007669"/>
    <property type="project" value="UniProtKB-SubCell"/>
</dbReference>
<evidence type="ECO:0000313" key="9">
    <source>
        <dbReference type="Proteomes" id="UP000298246"/>
    </source>
</evidence>
<feature type="transmembrane region" description="Helical" evidence="7">
    <location>
        <begin position="127"/>
        <end position="147"/>
    </location>
</feature>
<keyword evidence="2" id="KW-0813">Transport</keyword>
<keyword evidence="3" id="KW-1003">Cell membrane</keyword>
<proteinExistence type="predicted"/>
<evidence type="ECO:0000313" key="8">
    <source>
        <dbReference type="EMBL" id="TFE88570.1"/>
    </source>
</evidence>
<dbReference type="Proteomes" id="UP000298246">
    <property type="component" value="Unassembled WGS sequence"/>
</dbReference>
<dbReference type="EMBL" id="MYFO01000009">
    <property type="protein sequence ID" value="TFE88570.1"/>
    <property type="molecule type" value="Genomic_DNA"/>
</dbReference>
<organism evidence="8 9">
    <name type="scientific">Paenibacillus athensensis</name>
    <dbReference type="NCBI Taxonomy" id="1967502"/>
    <lineage>
        <taxon>Bacteria</taxon>
        <taxon>Bacillati</taxon>
        <taxon>Bacillota</taxon>
        <taxon>Bacilli</taxon>
        <taxon>Bacillales</taxon>
        <taxon>Paenibacillaceae</taxon>
        <taxon>Paenibacillus</taxon>
    </lineage>
</organism>
<dbReference type="InterPro" id="IPR022324">
    <property type="entry name" value="Bacilysin_exporter_BacE_put"/>
</dbReference>
<evidence type="ECO:0000256" key="3">
    <source>
        <dbReference type="ARBA" id="ARBA00022475"/>
    </source>
</evidence>
<feature type="transmembrane region" description="Helical" evidence="7">
    <location>
        <begin position="271"/>
        <end position="289"/>
    </location>
</feature>
<evidence type="ECO:0000256" key="4">
    <source>
        <dbReference type="ARBA" id="ARBA00022692"/>
    </source>
</evidence>
<feature type="transmembrane region" description="Helical" evidence="7">
    <location>
        <begin position="7"/>
        <end position="29"/>
    </location>
</feature>
<dbReference type="CDD" id="cd06173">
    <property type="entry name" value="MFS_MefA_like"/>
    <property type="match status" value="1"/>
</dbReference>
<dbReference type="Gene3D" id="1.20.1250.20">
    <property type="entry name" value="MFS general substrate transporter like domains"/>
    <property type="match status" value="1"/>
</dbReference>
<keyword evidence="4 7" id="KW-0812">Transmembrane</keyword>
<name>A0A4Y8Q5V4_9BACL</name>
<sequence length="389" mass="41598">MKPLQTLYFTQFISAFADNMILFITLALIQNKQLPDMYIGVVQACFLVAFVVLAPFVGAFADKHSKSNVLLIGNAVKAVGIAMLLLGLDPAVSYAVVGIGAALYSPAKYGILPALTHDEHELLRANARIEGYTIFAILLGSVAGGLLAKWSLLGSMAVCLVFYLLSLALTLRIPRMAGNSSIRYGREMRRFFLDFARLLSDRTTRFSLIGTGSFWMTSAVVRLAVLAWIPAHLGLTSVDQISLLVAVIGIGIMLGAFLTPKLLPAGKYYNSLVFGLLLLLTLLAFPLVSSLPVTVALLLVVGFCGGVFIVPMNTVLQDEGQRKVGAGKTIAIQNFVENLLMLLGVGGYTQISAHGFSTDGSLIAIALILALFVGYLALQRRRLLGGAAA</sequence>
<comment type="caution">
    <text evidence="8">The sequence shown here is derived from an EMBL/GenBank/DDBJ whole genome shotgun (WGS) entry which is preliminary data.</text>
</comment>
<dbReference type="RefSeq" id="WP_134751921.1">
    <property type="nucleotide sequence ID" value="NZ_MYFO02000002.1"/>
</dbReference>
<feature type="transmembrane region" description="Helical" evidence="7">
    <location>
        <begin position="241"/>
        <end position="259"/>
    </location>
</feature>
<feature type="transmembrane region" description="Helical" evidence="7">
    <location>
        <begin position="94"/>
        <end position="115"/>
    </location>
</feature>
<feature type="transmembrane region" description="Helical" evidence="7">
    <location>
        <begin position="206"/>
        <end position="229"/>
    </location>
</feature>
<evidence type="ECO:0000256" key="2">
    <source>
        <dbReference type="ARBA" id="ARBA00022448"/>
    </source>
</evidence>
<dbReference type="NCBIfam" id="NF008397">
    <property type="entry name" value="PRK11195.1"/>
    <property type="match status" value="1"/>
</dbReference>